<proteinExistence type="predicted"/>
<feature type="region of interest" description="Disordered" evidence="1">
    <location>
        <begin position="391"/>
        <end position="423"/>
    </location>
</feature>
<protein>
    <submittedName>
        <fullName evidence="4">Mce family protein Mce3D</fullName>
    </submittedName>
</protein>
<dbReference type="NCBIfam" id="TIGR00996">
    <property type="entry name" value="Mtu_fam_mce"/>
    <property type="match status" value="1"/>
</dbReference>
<evidence type="ECO:0000313" key="4">
    <source>
        <dbReference type="EMBL" id="BBX27700.1"/>
    </source>
</evidence>
<name>A0A6N4US29_9MYCO</name>
<feature type="domain" description="Mammalian cell entry C-terminal" evidence="3">
    <location>
        <begin position="115"/>
        <end position="290"/>
    </location>
</feature>
<dbReference type="EMBL" id="AP022565">
    <property type="protein sequence ID" value="BBX27700.1"/>
    <property type="molecule type" value="Genomic_DNA"/>
</dbReference>
<evidence type="ECO:0000313" key="5">
    <source>
        <dbReference type="Proteomes" id="UP000466906"/>
    </source>
</evidence>
<dbReference type="InterPro" id="IPR003399">
    <property type="entry name" value="Mce/MlaD"/>
</dbReference>
<dbReference type="KEGG" id="malv:MALV_28250"/>
<dbReference type="RefSeq" id="WP_163664872.1">
    <property type="nucleotide sequence ID" value="NZ_AP022565.1"/>
</dbReference>
<dbReference type="PANTHER" id="PTHR33371:SF4">
    <property type="entry name" value="INTERMEMBRANE PHOSPHOLIPID TRANSPORT SYSTEM BINDING PROTEIN MLAD"/>
    <property type="match status" value="1"/>
</dbReference>
<dbReference type="InterPro" id="IPR052336">
    <property type="entry name" value="MlaD_Phospholipid_Transporter"/>
</dbReference>
<keyword evidence="5" id="KW-1185">Reference proteome</keyword>
<accession>A0A6N4US29</accession>
<dbReference type="Pfam" id="PF11887">
    <property type="entry name" value="Mce4_CUP1"/>
    <property type="match status" value="1"/>
</dbReference>
<gene>
    <name evidence="4" type="primary">mce3D_3</name>
    <name evidence="4" type="ORF">MALV_28250</name>
</gene>
<dbReference type="Pfam" id="PF02470">
    <property type="entry name" value="MlaD"/>
    <property type="match status" value="1"/>
</dbReference>
<evidence type="ECO:0000259" key="2">
    <source>
        <dbReference type="Pfam" id="PF02470"/>
    </source>
</evidence>
<evidence type="ECO:0000259" key="3">
    <source>
        <dbReference type="Pfam" id="PF11887"/>
    </source>
</evidence>
<dbReference type="PANTHER" id="PTHR33371">
    <property type="entry name" value="INTERMEMBRANE PHOSPHOLIPID TRANSPORT SYSTEM BINDING PROTEIN MLAD-RELATED"/>
    <property type="match status" value="1"/>
</dbReference>
<organism evidence="4 5">
    <name type="scientific">Mycolicibacterium alvei</name>
    <dbReference type="NCBI Taxonomy" id="67081"/>
    <lineage>
        <taxon>Bacteria</taxon>
        <taxon>Bacillati</taxon>
        <taxon>Actinomycetota</taxon>
        <taxon>Actinomycetes</taxon>
        <taxon>Mycobacteriales</taxon>
        <taxon>Mycobacteriaceae</taxon>
        <taxon>Mycolicibacterium</taxon>
    </lineage>
</organism>
<dbReference type="InterPro" id="IPR005693">
    <property type="entry name" value="Mce"/>
</dbReference>
<dbReference type="InterPro" id="IPR024516">
    <property type="entry name" value="Mce_C"/>
</dbReference>
<dbReference type="GO" id="GO:0005576">
    <property type="term" value="C:extracellular region"/>
    <property type="evidence" value="ECO:0007669"/>
    <property type="project" value="TreeGrafter"/>
</dbReference>
<reference evidence="4 5" key="1">
    <citation type="journal article" date="2019" name="Emerg. Microbes Infect.">
        <title>Comprehensive subspecies identification of 175 nontuberculous mycobacteria species based on 7547 genomic profiles.</title>
        <authorList>
            <person name="Matsumoto Y."/>
            <person name="Kinjo T."/>
            <person name="Motooka D."/>
            <person name="Nabeya D."/>
            <person name="Jung N."/>
            <person name="Uechi K."/>
            <person name="Horii T."/>
            <person name="Iida T."/>
            <person name="Fujita J."/>
            <person name="Nakamura S."/>
        </authorList>
    </citation>
    <scope>NUCLEOTIDE SEQUENCE [LARGE SCALE GENOMIC DNA]</scope>
    <source>
        <strain evidence="4 5">JCM 12272</strain>
    </source>
</reference>
<dbReference type="AlphaFoldDB" id="A0A6N4US29"/>
<feature type="domain" description="Mce/MlaD" evidence="2">
    <location>
        <begin position="34"/>
        <end position="108"/>
    </location>
</feature>
<sequence>MRQRTRIGLAFVLIAVLITGTTVIVRGLPDFTRKIVVTAYFDNSNGIFVGDEVRILGVPVGKIERIEPQPDRAKITFWFDDRYPVPARANAVILSPSLVTARAIQLTPAYTGGPRMADNAVIPQEQTAVPVEWDDFRRQLQRLTETLQPTQPGGVSTLGELVNTAADNLRGQGPTIRDTVIKLSQAMSALGDHSTDIFSTVKNLSILVSALQSSGDLLRNLNVNLAATTGLLANQPTEIADAVASINGVLDEVKTFVGENRETLGTTSDKLASVTSALTESLADIKQTLHVAPGTLQNYVNIYQPAQGTLSGALNVTNFANPISFLCGAVQAASRLGAEQSAKLCVQYLAPIVKNRQYNFLPFGENLFVGATARPNEVTYSEDWMRPDYIPPNGNTAPPVSDRSGSAAGLAGMMLPPAGSGHG</sequence>
<dbReference type="Proteomes" id="UP000466906">
    <property type="component" value="Chromosome"/>
</dbReference>
<evidence type="ECO:0000256" key="1">
    <source>
        <dbReference type="SAM" id="MobiDB-lite"/>
    </source>
</evidence>